<dbReference type="Gene3D" id="3.40.50.970">
    <property type="match status" value="1"/>
</dbReference>
<dbReference type="Proteomes" id="UP000662857">
    <property type="component" value="Chromosome"/>
</dbReference>
<dbReference type="RefSeq" id="WP_239674916.1">
    <property type="nucleotide sequence ID" value="NZ_CP070499.1"/>
</dbReference>
<evidence type="ECO:0000313" key="5">
    <source>
        <dbReference type="EMBL" id="QSB12871.1"/>
    </source>
</evidence>
<dbReference type="Pfam" id="PF02780">
    <property type="entry name" value="Transketolase_C"/>
    <property type="match status" value="1"/>
</dbReference>
<dbReference type="FunFam" id="3.40.50.970:FF:000129">
    <property type="entry name" value="Transketolase"/>
    <property type="match status" value="1"/>
</dbReference>
<dbReference type="InterPro" id="IPR005475">
    <property type="entry name" value="Transketolase-like_Pyr-bd"/>
</dbReference>
<dbReference type="SMART" id="SM00861">
    <property type="entry name" value="Transket_pyr"/>
    <property type="match status" value="1"/>
</dbReference>
<dbReference type="InterPro" id="IPR033248">
    <property type="entry name" value="Transketolase_C"/>
</dbReference>
<dbReference type="SUPFAM" id="SSF52518">
    <property type="entry name" value="Thiamin diphosphate-binding fold (THDP-binding)"/>
    <property type="match status" value="1"/>
</dbReference>
<dbReference type="Pfam" id="PF02779">
    <property type="entry name" value="Transket_pyr"/>
    <property type="match status" value="1"/>
</dbReference>
<dbReference type="SUPFAM" id="SSF52922">
    <property type="entry name" value="TK C-terminal domain-like"/>
    <property type="match status" value="1"/>
</dbReference>
<dbReference type="Gene3D" id="3.40.50.920">
    <property type="match status" value="1"/>
</dbReference>
<comment type="cofactor">
    <cofactor evidence="1">
        <name>thiamine diphosphate</name>
        <dbReference type="ChEBI" id="CHEBI:58937"/>
    </cofactor>
</comment>
<dbReference type="InterPro" id="IPR051157">
    <property type="entry name" value="PDH/Transketolase"/>
</dbReference>
<name>A0A895Y663_9ACTN</name>
<dbReference type="KEGG" id="nhy:JQS43_14425"/>
<dbReference type="EMBL" id="CP070499">
    <property type="protein sequence ID" value="QSB12871.1"/>
    <property type="molecule type" value="Genomic_DNA"/>
</dbReference>
<proteinExistence type="inferred from homology"/>
<dbReference type="InterPro" id="IPR029061">
    <property type="entry name" value="THDP-binding"/>
</dbReference>
<evidence type="ECO:0000256" key="2">
    <source>
        <dbReference type="ARBA" id="ARBA00007131"/>
    </source>
</evidence>
<keyword evidence="3" id="KW-0786">Thiamine pyrophosphate</keyword>
<dbReference type="PANTHER" id="PTHR43825:SF1">
    <property type="entry name" value="TRANSKETOLASE-LIKE PYRIMIDINE-BINDING DOMAIN-CONTAINING PROTEIN"/>
    <property type="match status" value="1"/>
</dbReference>
<reference evidence="5" key="1">
    <citation type="submission" date="2021-02" db="EMBL/GenBank/DDBJ databases">
        <title>Natrosporangium hydrolyticum gen. nov., sp. nov, a haloalkaliphilic actinobacterium from a soda solonchak soil.</title>
        <authorList>
            <person name="Sorokin D.Y."/>
            <person name="Khijniak T.V."/>
            <person name="Zakharycheva A.P."/>
            <person name="Boueva O.V."/>
            <person name="Ariskina E.V."/>
            <person name="Hahnke R.L."/>
            <person name="Bunk B."/>
            <person name="Sproer C."/>
            <person name="Schumann P."/>
            <person name="Evtushenko L.I."/>
            <person name="Kublanov I.V."/>
        </authorList>
    </citation>
    <scope>NUCLEOTIDE SEQUENCE</scope>
    <source>
        <strain evidence="5">DSM 106523</strain>
    </source>
</reference>
<protein>
    <submittedName>
        <fullName evidence="5">Transketolase family protein</fullName>
    </submittedName>
</protein>
<gene>
    <name evidence="5" type="ORF">JQS43_14425</name>
</gene>
<dbReference type="PANTHER" id="PTHR43825">
    <property type="entry name" value="PYRUVATE DEHYDROGENASE E1 COMPONENT"/>
    <property type="match status" value="1"/>
</dbReference>
<evidence type="ECO:0000256" key="3">
    <source>
        <dbReference type="ARBA" id="ARBA00023052"/>
    </source>
</evidence>
<dbReference type="InterPro" id="IPR009014">
    <property type="entry name" value="Transketo_C/PFOR_II"/>
</dbReference>
<comment type="similarity">
    <text evidence="2">Belongs to the transketolase family.</text>
</comment>
<dbReference type="CDD" id="cd07033">
    <property type="entry name" value="TPP_PYR_DXS_TK_like"/>
    <property type="match status" value="1"/>
</dbReference>
<sequence length="321" mass="33032">MSGSTVVSPAPVFDNRVAFAETLLELAASDDRIVAVCNDSVGSSNLGGFRSAYPDRLINVGIAEQNMVGVGAGLAARGLIPFVCGASPFLTGRALEQIKADVVYSGHNVILCGMSPGMAYGELGPTHHSVEDLSWLRALPGLDIVVPADAGQTRLAVRQAAGQPRPTFIRVGRHKVPDVSAGAPVLERGRFSVARDGEDLTVIATGTLVSRAVAAADALHHQGLSVRVLNAAYIAPLDVAAIASAARETNGIITAEEANVSGGLGAAVAAVTAQLDTGSRVPMRILGLREFAPTGGTDYLLDHFGLNRDGIIAAARELVSG</sequence>
<keyword evidence="6" id="KW-1185">Reference proteome</keyword>
<feature type="domain" description="Transketolase-like pyrimidine-binding" evidence="4">
    <location>
        <begin position="13"/>
        <end position="178"/>
    </location>
</feature>
<evidence type="ECO:0000313" key="6">
    <source>
        <dbReference type="Proteomes" id="UP000662857"/>
    </source>
</evidence>
<dbReference type="GO" id="GO:0000287">
    <property type="term" value="F:magnesium ion binding"/>
    <property type="evidence" value="ECO:0007669"/>
    <property type="project" value="UniProtKB-ARBA"/>
</dbReference>
<organism evidence="5 6">
    <name type="scientific">Natronosporangium hydrolyticum</name>
    <dbReference type="NCBI Taxonomy" id="2811111"/>
    <lineage>
        <taxon>Bacteria</taxon>
        <taxon>Bacillati</taxon>
        <taxon>Actinomycetota</taxon>
        <taxon>Actinomycetes</taxon>
        <taxon>Micromonosporales</taxon>
        <taxon>Micromonosporaceae</taxon>
        <taxon>Natronosporangium</taxon>
    </lineage>
</organism>
<accession>A0A895Y663</accession>
<evidence type="ECO:0000256" key="1">
    <source>
        <dbReference type="ARBA" id="ARBA00001964"/>
    </source>
</evidence>
<dbReference type="AlphaFoldDB" id="A0A895Y663"/>
<evidence type="ECO:0000259" key="4">
    <source>
        <dbReference type="SMART" id="SM00861"/>
    </source>
</evidence>